<gene>
    <name evidence="3" type="ORF">C4N9_21150</name>
</gene>
<dbReference type="RefSeq" id="WP_109535333.1">
    <property type="nucleotide sequence ID" value="NZ_QEYD01000018.1"/>
</dbReference>
<dbReference type="GeneID" id="94367406"/>
<proteinExistence type="predicted"/>
<sequence length="145" mass="15134">MTARGQDIVLGVLFAGLGLAAAWQAMGYRGASGTYPLVLGLGLATLGLLLALRSLWSGARVPRPLVDHPRHVAVTVVVGAGYLALVPVLGFYAASALVALVLPAALGFRRPVFALLAAAGFMVVVWLVFTGLLAKPLPTGFWSRW</sequence>
<keyword evidence="1" id="KW-1133">Transmembrane helix</keyword>
<organism evidence="3 4">
    <name type="scientific">Pararhodobacter marinus</name>
    <dbReference type="NCBI Taxonomy" id="2184063"/>
    <lineage>
        <taxon>Bacteria</taxon>
        <taxon>Pseudomonadati</taxon>
        <taxon>Pseudomonadota</taxon>
        <taxon>Alphaproteobacteria</taxon>
        <taxon>Rhodobacterales</taxon>
        <taxon>Paracoccaceae</taxon>
        <taxon>Pararhodobacter</taxon>
    </lineage>
</organism>
<dbReference type="Proteomes" id="UP000244940">
    <property type="component" value="Unassembled WGS sequence"/>
</dbReference>
<evidence type="ECO:0000313" key="4">
    <source>
        <dbReference type="Proteomes" id="UP000244940"/>
    </source>
</evidence>
<dbReference type="Pfam" id="PF07331">
    <property type="entry name" value="TctB"/>
    <property type="match status" value="1"/>
</dbReference>
<reference evidence="3 4" key="1">
    <citation type="submission" date="2018-05" db="EMBL/GenBank/DDBJ databases">
        <title>Pararhodobacter marina sp. nov., isolated from deep-sea water of the Indian Ocean.</title>
        <authorList>
            <person name="Lai Q.Sr."/>
            <person name="Liu X."/>
            <person name="Shao Z."/>
        </authorList>
    </citation>
    <scope>NUCLEOTIDE SEQUENCE [LARGE SCALE GENOMIC DNA]</scope>
    <source>
        <strain evidence="3 4">CIC4N-9</strain>
    </source>
</reference>
<evidence type="ECO:0000259" key="2">
    <source>
        <dbReference type="Pfam" id="PF07331"/>
    </source>
</evidence>
<evidence type="ECO:0000313" key="3">
    <source>
        <dbReference type="EMBL" id="PWE26609.1"/>
    </source>
</evidence>
<dbReference type="EMBL" id="QEYD01000018">
    <property type="protein sequence ID" value="PWE26609.1"/>
    <property type="molecule type" value="Genomic_DNA"/>
</dbReference>
<dbReference type="OrthoDB" id="7745015at2"/>
<comment type="caution">
    <text evidence="3">The sequence shown here is derived from an EMBL/GenBank/DDBJ whole genome shotgun (WGS) entry which is preliminary data.</text>
</comment>
<dbReference type="InterPro" id="IPR009936">
    <property type="entry name" value="DUF1468"/>
</dbReference>
<keyword evidence="1" id="KW-0472">Membrane</keyword>
<accession>A0A2U2C438</accession>
<keyword evidence="4" id="KW-1185">Reference proteome</keyword>
<feature type="transmembrane region" description="Helical" evidence="1">
    <location>
        <begin position="37"/>
        <end position="56"/>
    </location>
</feature>
<protein>
    <submittedName>
        <fullName evidence="3">Tripartite tricarboxylate transporter TctB family protein</fullName>
    </submittedName>
</protein>
<evidence type="ECO:0000256" key="1">
    <source>
        <dbReference type="SAM" id="Phobius"/>
    </source>
</evidence>
<name>A0A2U2C438_9RHOB</name>
<feature type="domain" description="DUF1468" evidence="2">
    <location>
        <begin position="9"/>
        <end position="138"/>
    </location>
</feature>
<feature type="transmembrane region" description="Helical" evidence="1">
    <location>
        <begin position="76"/>
        <end position="106"/>
    </location>
</feature>
<feature type="transmembrane region" description="Helical" evidence="1">
    <location>
        <begin position="112"/>
        <end position="134"/>
    </location>
</feature>
<keyword evidence="1" id="KW-0812">Transmembrane</keyword>
<dbReference type="AlphaFoldDB" id="A0A2U2C438"/>